<name>A0A8K0D2N2_IGNLU</name>
<evidence type="ECO:0000259" key="5">
    <source>
        <dbReference type="PROSITE" id="PS51034"/>
    </source>
</evidence>
<feature type="region of interest" description="Disordered" evidence="2">
    <location>
        <begin position="407"/>
        <end position="428"/>
    </location>
</feature>
<dbReference type="InterPro" id="IPR042235">
    <property type="entry name" value="ZP-C_dom"/>
</dbReference>
<dbReference type="SMART" id="SM00241">
    <property type="entry name" value="ZP"/>
    <property type="match status" value="1"/>
</dbReference>
<reference evidence="6" key="1">
    <citation type="submission" date="2019-08" db="EMBL/GenBank/DDBJ databases">
        <title>The genome of the North American firefly Photinus pyralis.</title>
        <authorList>
            <consortium name="Photinus pyralis genome working group"/>
            <person name="Fallon T.R."/>
            <person name="Sander Lower S.E."/>
            <person name="Weng J.-K."/>
        </authorList>
    </citation>
    <scope>NUCLEOTIDE SEQUENCE</scope>
    <source>
        <strain evidence="6">TRF0915ILg1</strain>
        <tissue evidence="6">Whole body</tissue>
    </source>
</reference>
<comment type="caution">
    <text evidence="6">The sequence shown here is derived from an EMBL/GenBank/DDBJ whole genome shotgun (WGS) entry which is preliminary data.</text>
</comment>
<dbReference type="InterPro" id="IPR001507">
    <property type="entry name" value="ZP_dom"/>
</dbReference>
<protein>
    <recommendedName>
        <fullName evidence="5">ZP domain-containing protein</fullName>
    </recommendedName>
</protein>
<organism evidence="6 7">
    <name type="scientific">Ignelater luminosus</name>
    <name type="common">Cucubano</name>
    <name type="synonym">Pyrophorus luminosus</name>
    <dbReference type="NCBI Taxonomy" id="2038154"/>
    <lineage>
        <taxon>Eukaryota</taxon>
        <taxon>Metazoa</taxon>
        <taxon>Ecdysozoa</taxon>
        <taxon>Arthropoda</taxon>
        <taxon>Hexapoda</taxon>
        <taxon>Insecta</taxon>
        <taxon>Pterygota</taxon>
        <taxon>Neoptera</taxon>
        <taxon>Endopterygota</taxon>
        <taxon>Coleoptera</taxon>
        <taxon>Polyphaga</taxon>
        <taxon>Elateriformia</taxon>
        <taxon>Elateroidea</taxon>
        <taxon>Elateridae</taxon>
        <taxon>Agrypninae</taxon>
        <taxon>Pyrophorini</taxon>
        <taxon>Ignelater</taxon>
    </lineage>
</organism>
<feature type="domain" description="ZP" evidence="5">
    <location>
        <begin position="1"/>
        <end position="269"/>
    </location>
</feature>
<dbReference type="PANTHER" id="PTHR46560:SF9">
    <property type="entry name" value="ZP DOMAIN-CONTAINING PROTEIN"/>
    <property type="match status" value="1"/>
</dbReference>
<feature type="signal peptide" evidence="4">
    <location>
        <begin position="1"/>
        <end position="31"/>
    </location>
</feature>
<dbReference type="PANTHER" id="PTHR46560">
    <property type="entry name" value="CYPHER, ISOFORM B"/>
    <property type="match status" value="1"/>
</dbReference>
<evidence type="ECO:0000313" key="7">
    <source>
        <dbReference type="Proteomes" id="UP000801492"/>
    </source>
</evidence>
<evidence type="ECO:0000256" key="3">
    <source>
        <dbReference type="SAM" id="Phobius"/>
    </source>
</evidence>
<evidence type="ECO:0000256" key="2">
    <source>
        <dbReference type="SAM" id="MobiDB-lite"/>
    </source>
</evidence>
<gene>
    <name evidence="6" type="ORF">ILUMI_10234</name>
</gene>
<dbReference type="OrthoDB" id="8171348at2759"/>
<accession>A0A8K0D2N2</accession>
<dbReference type="AlphaFoldDB" id="A0A8K0D2N2"/>
<feature type="chain" id="PRO_5035427438" description="ZP domain-containing protein" evidence="4">
    <location>
        <begin position="32"/>
        <end position="428"/>
    </location>
</feature>
<keyword evidence="7" id="KW-1185">Reference proteome</keyword>
<keyword evidence="1" id="KW-1015">Disulfide bond</keyword>
<keyword evidence="4" id="KW-0732">Signal</keyword>
<keyword evidence="3" id="KW-1133">Transmembrane helix</keyword>
<evidence type="ECO:0000256" key="4">
    <source>
        <dbReference type="SAM" id="SignalP"/>
    </source>
</evidence>
<dbReference type="Pfam" id="PF00100">
    <property type="entry name" value="Zona_pellucida"/>
    <property type="match status" value="1"/>
</dbReference>
<evidence type="ECO:0000256" key="1">
    <source>
        <dbReference type="ARBA" id="ARBA00023157"/>
    </source>
</evidence>
<feature type="transmembrane region" description="Helical" evidence="3">
    <location>
        <begin position="308"/>
        <end position="330"/>
    </location>
</feature>
<dbReference type="PROSITE" id="PS51034">
    <property type="entry name" value="ZP_2"/>
    <property type="match status" value="1"/>
</dbReference>
<dbReference type="Gene3D" id="2.60.40.4100">
    <property type="entry name" value="Zona pellucida, ZP-C domain"/>
    <property type="match status" value="1"/>
</dbReference>
<evidence type="ECO:0000313" key="6">
    <source>
        <dbReference type="EMBL" id="KAF2895941.1"/>
    </source>
</evidence>
<proteinExistence type="predicted"/>
<sequence>MGARCAISFVNINRIFVVLFLFVGGIQQTWSQLIDTDFTPQVTATCKTGHMNIRVAFNNSFYGAIHARDFRTPACMAHGDGGKLVTLDINLIASPNSSEYCGLLVNNKTEERSVPIAVRIHRTLELADDKFYVITCGKAGFKNAKNETSLVSLRLMEGNRKVVEAVYSRPYTLKASVSKPDGTYGFRVKSCFAFSKSNSSVALIDERGCPDNPDVIEAFTYDQSKGTAEAKLKSMFRFPESSEVHLQCDIGLCKGSCPEPLCVAGAAQSRALESDEGILMAATSVIVVDPSEAPIVQGLCDEGVHPYWLLWLCVALGILFLVMLIINIFLCSAMTCACARTEIIEKEPSIIEDYDPYRSWHGSQYGSRYSLNGAPQHPKGYTSGGSTMNSTRSVSSHSDHYAIVHSRPGSRYKNRGPPSHIGSHYSGK</sequence>
<dbReference type="EMBL" id="VTPC01005496">
    <property type="protein sequence ID" value="KAF2895941.1"/>
    <property type="molecule type" value="Genomic_DNA"/>
</dbReference>
<keyword evidence="3" id="KW-0812">Transmembrane</keyword>
<dbReference type="InterPro" id="IPR055355">
    <property type="entry name" value="ZP-C"/>
</dbReference>
<dbReference type="Proteomes" id="UP000801492">
    <property type="component" value="Unassembled WGS sequence"/>
</dbReference>
<keyword evidence="3" id="KW-0472">Membrane</keyword>